<protein>
    <submittedName>
        <fullName evidence="3">Predicted membrane protein</fullName>
    </submittedName>
</protein>
<reference evidence="3 4" key="1">
    <citation type="submission" date="2016-10" db="EMBL/GenBank/DDBJ databases">
        <authorList>
            <person name="de Groot N.N."/>
        </authorList>
    </citation>
    <scope>NUCLEOTIDE SEQUENCE [LARGE SCALE GENOMIC DNA]</scope>
    <source>
        <strain evidence="3 4">DSM 27630</strain>
    </source>
</reference>
<dbReference type="EMBL" id="FOQE01000009">
    <property type="protein sequence ID" value="SFH65341.1"/>
    <property type="molecule type" value="Genomic_DNA"/>
</dbReference>
<feature type="transmembrane region" description="Helical" evidence="1">
    <location>
        <begin position="250"/>
        <end position="272"/>
    </location>
</feature>
<name>A0A1I3BUB5_9LACT</name>
<dbReference type="Pfam" id="PF09972">
    <property type="entry name" value="DUF2207"/>
    <property type="match status" value="1"/>
</dbReference>
<evidence type="ECO:0000313" key="4">
    <source>
        <dbReference type="Proteomes" id="UP000198668"/>
    </source>
</evidence>
<keyword evidence="1" id="KW-0812">Transmembrane</keyword>
<dbReference type="Proteomes" id="UP000198668">
    <property type="component" value="Unassembled WGS sequence"/>
</dbReference>
<evidence type="ECO:0000259" key="2">
    <source>
        <dbReference type="Pfam" id="PF09972"/>
    </source>
</evidence>
<dbReference type="InterPro" id="IPR018702">
    <property type="entry name" value="DUF2207"/>
</dbReference>
<feature type="domain" description="DUF2207" evidence="2">
    <location>
        <begin position="31"/>
        <end position="209"/>
    </location>
</feature>
<dbReference type="AlphaFoldDB" id="A0A1I3BUB5"/>
<dbReference type="RefSeq" id="WP_245741801.1">
    <property type="nucleotide sequence ID" value="NZ_FOQE01000009.1"/>
</dbReference>
<keyword evidence="4" id="KW-1185">Reference proteome</keyword>
<keyword evidence="1" id="KW-0472">Membrane</keyword>
<gene>
    <name evidence="3" type="ORF">SAMN04489868_10931</name>
</gene>
<proteinExistence type="predicted"/>
<evidence type="ECO:0000256" key="1">
    <source>
        <dbReference type="SAM" id="Phobius"/>
    </source>
</evidence>
<organism evidence="3 4">
    <name type="scientific">Pisciglobus halotolerans</name>
    <dbReference type="NCBI Taxonomy" id="745365"/>
    <lineage>
        <taxon>Bacteria</taxon>
        <taxon>Bacillati</taxon>
        <taxon>Bacillota</taxon>
        <taxon>Bacilli</taxon>
        <taxon>Lactobacillales</taxon>
        <taxon>Carnobacteriaceae</taxon>
    </lineage>
</organism>
<keyword evidence="1" id="KW-1133">Transmembrane helix</keyword>
<accession>A0A1I3BUB5</accession>
<evidence type="ECO:0000313" key="3">
    <source>
        <dbReference type="EMBL" id="SFH65341.1"/>
    </source>
</evidence>
<sequence>MGKLIKKGLIVSAVFFINLIFGTTVFAENQLTDLTIEVELQKDGSGIVTEHRKMKMDEGTELFIVLDELQDSELLDFSVAGFTEAKEWDSDDSLKEKAGHYGILETDNGLELVWGIGKYGANEYEVTYTLSNLVRELEDGQALLWNFDTFSDIPAENLAVEISGPESFTHENTKLWGFGFDGDIELVNGQVVWKAAEEVGSDNDVTVLLQFPPNFFDTQVSVDQTLEEQSEMAKEGSAYNSHTSSDTIPIIIFSSIALIGGGIASIAITYAVKVKKAKEAAGQMVTGQKRIQENKGKLFEDVPFNGEDLAGIAYLLQEINTGYFEDYFSIYLLKWISEGKIHMVTEKRKAFFEDTFSTDLEILDYEEERQLDGRSFAEFIEALQDKDGKEPYEVGLWLMLLNAADKNGFVNDERIKKWAKRHADEVEEYADYLTDYSKDYLEEQGLLRFEEVEVWGKKNETVIASAEGNRLFDHLVQFRNYLEKTDLLGFEKNFSRLSLEDFLLWSTLYARSEEITQQFKELTPDPNVYYTNQQPLYYYWYWNGASGIRHNWSTGLSSGGFHSAASSASVGAGGATSVGGGGGAGGGGGGGAR</sequence>